<dbReference type="STRING" id="530584.SAMN05421630_113104"/>
<protein>
    <submittedName>
        <fullName evidence="1">ABC-2 family transporter protein</fullName>
    </submittedName>
</protein>
<dbReference type="GO" id="GO:0140359">
    <property type="term" value="F:ABC-type transporter activity"/>
    <property type="evidence" value="ECO:0007669"/>
    <property type="project" value="InterPro"/>
</dbReference>
<keyword evidence="2" id="KW-1185">Reference proteome</keyword>
<dbReference type="AlphaFoldDB" id="A0A222VTG2"/>
<sequence length="306" mass="32730">MLWMTWRQHRVQILVTAAFLAALGIALLVHGISVSGALGDDPSGARARDRFTEVSTVLGWFPLVPLLIGIFWGVPVLAGEYERATHKLAWTQSVSRGRWLLAKLGGLAAVVVITGLAFGAMISAWLGVFDGTGLAGHRFADPGLFTVSGVVPAAWWLFAFTLGVAAGAVAQRVLPALAITVGVFAVALFLFMTNRDGFAAPRQLEVTAADQGVGPDTYLVGSRWLDGQGREIDGDAVDRVCVPAGAPLTESAYYQGGCRQLIEYQPADRYWLFQLIEAGILLTVTAAFVVTTVLRVHRRTPTARVG</sequence>
<dbReference type="Proteomes" id="UP000199494">
    <property type="component" value="Unassembled WGS sequence"/>
</dbReference>
<proteinExistence type="predicted"/>
<dbReference type="Pfam" id="PF12679">
    <property type="entry name" value="ABC2_membrane_2"/>
    <property type="match status" value="1"/>
</dbReference>
<organism evidence="1 2">
    <name type="scientific">Prauserella marina</name>
    <dbReference type="NCBI Taxonomy" id="530584"/>
    <lineage>
        <taxon>Bacteria</taxon>
        <taxon>Bacillati</taxon>
        <taxon>Actinomycetota</taxon>
        <taxon>Actinomycetes</taxon>
        <taxon>Pseudonocardiales</taxon>
        <taxon>Pseudonocardiaceae</taxon>
        <taxon>Prauserella</taxon>
    </lineage>
</organism>
<name>A0A222VTG2_9PSEU</name>
<dbReference type="GO" id="GO:0005886">
    <property type="term" value="C:plasma membrane"/>
    <property type="evidence" value="ECO:0007669"/>
    <property type="project" value="UniProtKB-SubCell"/>
</dbReference>
<dbReference type="EMBL" id="FMZE01000013">
    <property type="protein sequence ID" value="SDD84782.1"/>
    <property type="molecule type" value="Genomic_DNA"/>
</dbReference>
<gene>
    <name evidence="1" type="ORF">SAMN05421630_113104</name>
</gene>
<reference evidence="1 2" key="1">
    <citation type="submission" date="2016-10" db="EMBL/GenBank/DDBJ databases">
        <authorList>
            <person name="de Groot N.N."/>
        </authorList>
    </citation>
    <scope>NUCLEOTIDE SEQUENCE [LARGE SCALE GENOMIC DNA]</scope>
    <source>
        <strain evidence="1 2">CGMCC 4.5506</strain>
    </source>
</reference>
<evidence type="ECO:0000313" key="2">
    <source>
        <dbReference type="Proteomes" id="UP000199494"/>
    </source>
</evidence>
<accession>A0A222VTG2</accession>
<dbReference type="KEGG" id="pmad:BAY61_20710"/>
<evidence type="ECO:0000313" key="1">
    <source>
        <dbReference type="EMBL" id="SDD84782.1"/>
    </source>
</evidence>